<dbReference type="Gene3D" id="3.40.50.1820">
    <property type="entry name" value="alpha/beta hydrolase"/>
    <property type="match status" value="1"/>
</dbReference>
<evidence type="ECO:0000313" key="11">
    <source>
        <dbReference type="EMBL" id="CDM84839.1"/>
    </source>
</evidence>
<evidence type="ECO:0000256" key="2">
    <source>
        <dbReference type="ARBA" id="ARBA00010516"/>
    </source>
</evidence>
<evidence type="ECO:0000256" key="1">
    <source>
        <dbReference type="ARBA" id="ARBA00009431"/>
    </source>
</evidence>
<protein>
    <recommendedName>
        <fullName evidence="9">Coatomer subunit delta</fullName>
    </recommendedName>
</protein>
<comment type="subcellular location">
    <subcellularLocation>
        <location evidence="9 10">Cytoplasm</location>
    </subcellularLocation>
    <subcellularLocation>
        <location evidence="9 10">Cytoplasmic vesicle</location>
        <location evidence="9 10">COPI-coated vesicle membrane</location>
        <topology evidence="9 10">Peripheral membrane protein</topology>
        <orientation evidence="9 10">Cytoplasmic side</orientation>
    </subcellularLocation>
    <subcellularLocation>
        <location evidence="9 10">Golgi apparatus membrane</location>
        <topology evidence="9 10">Peripheral membrane protein</topology>
        <orientation evidence="9 10">Cytoplasmic side</orientation>
    </subcellularLocation>
    <subcellularLocation>
        <location evidence="8">Endomembrane system</location>
        <topology evidence="8">Peripheral membrane protein</topology>
        <orientation evidence="8">Cytoplasmic side</orientation>
    </subcellularLocation>
</comment>
<keyword evidence="9" id="KW-0968">Cytoplasmic vesicle</keyword>
<comment type="similarity">
    <text evidence="1">Belongs to the peptidase S10 family.</text>
</comment>
<keyword evidence="7" id="KW-0325">Glycoprotein</keyword>
<dbReference type="GO" id="GO:0004185">
    <property type="term" value="F:serine-type carboxypeptidase activity"/>
    <property type="evidence" value="ECO:0007669"/>
    <property type="project" value="InterPro"/>
</dbReference>
<sequence>MASSDHPSSSTEYPSSLMQSLARDAISSRAWLDRGARPATAPTTLTASLGEYDSRDSVLEWSVMLIDQSNRSGSMEFSVPAADPSTFFPISVGFSASNTFSSMKVTAILPLQGGSSKYSQQHIYTHLAIYCSDIVGSYWADSPRSMLPIYHELIAAGIKIWVFSGDTDAVVPVTATRYSISALKLPTLMNWYPWYDHGKVGGWSQVYKGLTLVTVAGAGHEVPLHRPRQALILFRHFLKDTPMPTQ</sequence>
<evidence type="ECO:0000256" key="9">
    <source>
        <dbReference type="RuleBase" id="RU364018"/>
    </source>
</evidence>
<evidence type="ECO:0000256" key="4">
    <source>
        <dbReference type="ARBA" id="ARBA00022490"/>
    </source>
</evidence>
<name>A0A077RVS1_WHEAT</name>
<comment type="subunit">
    <text evidence="9">Oligomeric complex that consists of at least the alpha, beta, beta', gamma, delta, epsilon and zeta subunits.</text>
</comment>
<keyword evidence="5 9" id="KW-0653">Protein transport</keyword>
<dbReference type="HOGENOM" id="CLU_1130751_0_0_1"/>
<keyword evidence="9" id="KW-0472">Membrane</keyword>
<dbReference type="AlphaFoldDB" id="A0A077RVS1"/>
<keyword evidence="6" id="KW-0865">Zymogen</keyword>
<dbReference type="InterPro" id="IPR029058">
    <property type="entry name" value="AB_hydrolase_fold"/>
</dbReference>
<dbReference type="GO" id="GO:0000139">
    <property type="term" value="C:Golgi membrane"/>
    <property type="evidence" value="ECO:0007669"/>
    <property type="project" value="UniProtKB-SubCell"/>
</dbReference>
<evidence type="ECO:0000256" key="7">
    <source>
        <dbReference type="ARBA" id="ARBA00023180"/>
    </source>
</evidence>
<dbReference type="SUPFAM" id="SSF53474">
    <property type="entry name" value="alpha/beta-Hydrolases"/>
    <property type="match status" value="1"/>
</dbReference>
<evidence type="ECO:0000256" key="10">
    <source>
        <dbReference type="RuleBase" id="RU366052"/>
    </source>
</evidence>
<dbReference type="SUPFAM" id="SSF49447">
    <property type="entry name" value="Second domain of Mu2 adaptin subunit (ap50) of ap2 adaptor"/>
    <property type="match status" value="1"/>
</dbReference>
<dbReference type="InterPro" id="IPR001563">
    <property type="entry name" value="Peptidase_S10"/>
</dbReference>
<dbReference type="PANTHER" id="PTHR10121:SF3">
    <property type="entry name" value="COATOMER SUBUNIT DELTA-3"/>
    <property type="match status" value="1"/>
</dbReference>
<evidence type="ECO:0000256" key="5">
    <source>
        <dbReference type="ARBA" id="ARBA00022927"/>
    </source>
</evidence>
<dbReference type="GO" id="GO:0006508">
    <property type="term" value="P:proteolysis"/>
    <property type="evidence" value="ECO:0007669"/>
    <property type="project" value="InterPro"/>
</dbReference>
<dbReference type="EMBL" id="HG670306">
    <property type="protein sequence ID" value="CDM84839.1"/>
    <property type="molecule type" value="Genomic_DNA"/>
</dbReference>
<keyword evidence="9" id="KW-0333">Golgi apparatus</keyword>
<reference evidence="11" key="1">
    <citation type="journal article" date="2014" name="Science">
        <title>Structural and functional partitioning of bread wheat chromosome 3B.</title>
        <authorList>
            <person name="Choulet F."/>
            <person name="Alberti A."/>
            <person name="Theil S."/>
            <person name="Glover N."/>
            <person name="Barbe V."/>
            <person name="Daron J."/>
            <person name="Pingault L."/>
            <person name="Sourdille P."/>
            <person name="Couloux A."/>
            <person name="Paux E."/>
            <person name="Leroy P."/>
            <person name="Mangenot S."/>
            <person name="Guilhot N."/>
            <person name="Le Gouis J."/>
            <person name="Balfourier F."/>
            <person name="Alaux M."/>
            <person name="Jamilloux V."/>
            <person name="Poulain J."/>
            <person name="Durand C."/>
            <person name="Bellec A."/>
            <person name="Gaspin C."/>
            <person name="Safar J."/>
            <person name="Dolezel J."/>
            <person name="Rogers J."/>
            <person name="Vandepoele K."/>
            <person name="Aury J.M."/>
            <person name="Mayer K."/>
            <person name="Berges H."/>
            <person name="Quesneville H."/>
            <person name="Wincker P."/>
            <person name="Feuillet C."/>
        </authorList>
    </citation>
    <scope>NUCLEOTIDE SEQUENCE</scope>
</reference>
<keyword evidence="9" id="KW-0931">ER-Golgi transport</keyword>
<dbReference type="PROSITE" id="PS00560">
    <property type="entry name" value="CARBOXYPEPT_SER_HIS"/>
    <property type="match status" value="1"/>
</dbReference>
<accession>A0A077RVS1</accession>
<dbReference type="GO" id="GO:0006890">
    <property type="term" value="P:retrograde vesicle-mediated transport, Golgi to endoplasmic reticulum"/>
    <property type="evidence" value="ECO:0007669"/>
    <property type="project" value="UniProtKB-UniRule"/>
</dbReference>
<comment type="function">
    <text evidence="9">The coatomer is a cytosolic protein complex that binds to dilysine motifs and reversibly associates with Golgi non-clathrin-coated vesicles, which further mediate biosynthetic protein transport from the ER, via the Golgi up to the trans Golgi network. Coatomer complex is required for budding from Golgi membranes, and is essential for the retrograde Golgi-to-ER transport of dilysine-tagged proteins.</text>
</comment>
<dbReference type="InterPro" id="IPR027059">
    <property type="entry name" value="Coatomer_dsu"/>
</dbReference>
<dbReference type="PANTHER" id="PTHR10121">
    <property type="entry name" value="COATOMER SUBUNIT DELTA"/>
    <property type="match status" value="1"/>
</dbReference>
<keyword evidence="4 9" id="KW-0963">Cytoplasm</keyword>
<evidence type="ECO:0000256" key="8">
    <source>
        <dbReference type="ARBA" id="ARBA00029433"/>
    </source>
</evidence>
<dbReference type="Pfam" id="PF00450">
    <property type="entry name" value="Peptidase_S10"/>
    <property type="match status" value="1"/>
</dbReference>
<gene>
    <name evidence="11" type="ORF">TRAES_3BF093900040CFD_c1</name>
</gene>
<proteinExistence type="inferred from homology"/>
<evidence type="ECO:0000256" key="6">
    <source>
        <dbReference type="ARBA" id="ARBA00023145"/>
    </source>
</evidence>
<dbReference type="GO" id="GO:0015031">
    <property type="term" value="P:protein transport"/>
    <property type="evidence" value="ECO:0007669"/>
    <property type="project" value="UniProtKB-KW"/>
</dbReference>
<evidence type="ECO:0000256" key="3">
    <source>
        <dbReference type="ARBA" id="ARBA00022448"/>
    </source>
</evidence>
<dbReference type="InterPro" id="IPR033124">
    <property type="entry name" value="Ser_caboxypep_his_AS"/>
</dbReference>
<keyword evidence="3 9" id="KW-0813">Transport</keyword>
<comment type="similarity">
    <text evidence="2 9">Belongs to the adaptor complexes medium subunit family. Delta-COP subfamily.</text>
</comment>
<organism evidence="11">
    <name type="scientific">Triticum aestivum</name>
    <name type="common">Wheat</name>
    <dbReference type="NCBI Taxonomy" id="4565"/>
    <lineage>
        <taxon>Eukaryota</taxon>
        <taxon>Viridiplantae</taxon>
        <taxon>Streptophyta</taxon>
        <taxon>Embryophyta</taxon>
        <taxon>Tracheophyta</taxon>
        <taxon>Spermatophyta</taxon>
        <taxon>Magnoliopsida</taxon>
        <taxon>Liliopsida</taxon>
        <taxon>Poales</taxon>
        <taxon>Poaceae</taxon>
        <taxon>BOP clade</taxon>
        <taxon>Pooideae</taxon>
        <taxon>Triticodae</taxon>
        <taxon>Triticeae</taxon>
        <taxon>Triticinae</taxon>
        <taxon>Triticum</taxon>
    </lineage>
</organism>
<dbReference type="InterPro" id="IPR036168">
    <property type="entry name" value="AP2_Mu_C_sf"/>
</dbReference>
<dbReference type="GO" id="GO:0030126">
    <property type="term" value="C:COPI vesicle coat"/>
    <property type="evidence" value="ECO:0007669"/>
    <property type="project" value="UniProtKB-UniRule"/>
</dbReference>